<dbReference type="Proteomes" id="UP000182204">
    <property type="component" value="Chromosome"/>
</dbReference>
<dbReference type="STRING" id="413999.CBO2280"/>
<dbReference type="AlphaFoldDB" id="A0A1L3NDD1"/>
<dbReference type="PANTHER" id="PTHR47893:SF1">
    <property type="entry name" value="REGULATORY PROTEIN PCHR"/>
    <property type="match status" value="1"/>
</dbReference>
<protein>
    <submittedName>
        <fullName evidence="5">Helix-turn-helix domain protein</fullName>
    </submittedName>
</protein>
<keyword evidence="3" id="KW-0804">Transcription</keyword>
<keyword evidence="1" id="KW-0805">Transcription regulation</keyword>
<evidence type="ECO:0000256" key="3">
    <source>
        <dbReference type="ARBA" id="ARBA00023163"/>
    </source>
</evidence>
<evidence type="ECO:0000256" key="1">
    <source>
        <dbReference type="ARBA" id="ARBA00023015"/>
    </source>
</evidence>
<dbReference type="PRINTS" id="PR00032">
    <property type="entry name" value="HTHARAC"/>
</dbReference>
<accession>A0A1L3NDD1</accession>
<dbReference type="SUPFAM" id="SSF46689">
    <property type="entry name" value="Homeodomain-like"/>
    <property type="match status" value="1"/>
</dbReference>
<evidence type="ECO:0000256" key="2">
    <source>
        <dbReference type="ARBA" id="ARBA00023125"/>
    </source>
</evidence>
<dbReference type="RefSeq" id="WP_072586878.1">
    <property type="nucleotide sequence ID" value="NZ_CP013243.1"/>
</dbReference>
<dbReference type="PANTHER" id="PTHR47893">
    <property type="entry name" value="REGULATORY PROTEIN PCHR"/>
    <property type="match status" value="1"/>
</dbReference>
<gene>
    <name evidence="5" type="ORF">NPD5_3642</name>
</gene>
<proteinExistence type="predicted"/>
<organism evidence="5 6">
    <name type="scientific">Clostridium sporogenes</name>
    <dbReference type="NCBI Taxonomy" id="1509"/>
    <lineage>
        <taxon>Bacteria</taxon>
        <taxon>Bacillati</taxon>
        <taxon>Bacillota</taxon>
        <taxon>Clostridia</taxon>
        <taxon>Eubacteriales</taxon>
        <taxon>Clostridiaceae</taxon>
        <taxon>Clostridium</taxon>
    </lineage>
</organism>
<dbReference type="Pfam" id="PF12833">
    <property type="entry name" value="HTH_18"/>
    <property type="match status" value="1"/>
</dbReference>
<dbReference type="InterPro" id="IPR018060">
    <property type="entry name" value="HTH_AraC"/>
</dbReference>
<keyword evidence="2" id="KW-0238">DNA-binding</keyword>
<reference evidence="5 6" key="1">
    <citation type="submission" date="2015-11" db="EMBL/GenBank/DDBJ databases">
        <authorList>
            <person name="Hill K.K."/>
            <person name="Shirey T.B."/>
            <person name="Raphael B."/>
            <person name="Daligault H.E."/>
            <person name="Davenport K.W."/>
            <person name="Bruce D.C."/>
            <person name="Foley B.T."/>
            <person name="Johnson S.L."/>
        </authorList>
    </citation>
    <scope>NUCLEOTIDE SEQUENCE [LARGE SCALE GENOMIC DNA]</scope>
    <source>
        <strain evidence="5 6">CDC_1632</strain>
    </source>
</reference>
<dbReference type="SMART" id="SM00342">
    <property type="entry name" value="HTH_ARAC"/>
    <property type="match status" value="1"/>
</dbReference>
<evidence type="ECO:0000313" key="5">
    <source>
        <dbReference type="EMBL" id="APH14091.1"/>
    </source>
</evidence>
<dbReference type="EMBL" id="CP013243">
    <property type="protein sequence ID" value="APH14091.1"/>
    <property type="molecule type" value="Genomic_DNA"/>
</dbReference>
<sequence>MDKLLEGKVYFGNSITVIKRSEDCTVYKMKDITGEGTMTCYNVFHGIDLIYNDFHLKNCFSEFIPKVKMMAIDHCRKGRIEWEFQTGSYVYLQEGDLQINGRNHQTIGFGFPLNHYNGITIAIYIDEALKTLSTIFDGFSIDLQGLYNKFCYEESPFIMRAKDSIQHIFFELYNVPNEIRTNYFKVKILELLLFLSVVDVKAKDEKRPYFTKKQVETVKNIMKYMTEHIDKNFTLEDLSSKFEIPLTSMKNYFKGVYGTSIYSYMRSYRMQVAALMLRETNESITVIAGKVGYENCSKFASAFKKVMNSSPSEYRRKFV</sequence>
<dbReference type="GO" id="GO:0003700">
    <property type="term" value="F:DNA-binding transcription factor activity"/>
    <property type="evidence" value="ECO:0007669"/>
    <property type="project" value="InterPro"/>
</dbReference>
<name>A0A1L3NDD1_CLOSG</name>
<evidence type="ECO:0000313" key="6">
    <source>
        <dbReference type="Proteomes" id="UP000182204"/>
    </source>
</evidence>
<dbReference type="InterPro" id="IPR053142">
    <property type="entry name" value="PchR_regulatory_protein"/>
</dbReference>
<dbReference type="InterPro" id="IPR020449">
    <property type="entry name" value="Tscrpt_reg_AraC-type_HTH"/>
</dbReference>
<evidence type="ECO:0000259" key="4">
    <source>
        <dbReference type="PROSITE" id="PS01124"/>
    </source>
</evidence>
<dbReference type="GO" id="GO:0043565">
    <property type="term" value="F:sequence-specific DNA binding"/>
    <property type="evidence" value="ECO:0007669"/>
    <property type="project" value="InterPro"/>
</dbReference>
<dbReference type="InterPro" id="IPR009057">
    <property type="entry name" value="Homeodomain-like_sf"/>
</dbReference>
<dbReference type="PROSITE" id="PS01124">
    <property type="entry name" value="HTH_ARAC_FAMILY_2"/>
    <property type="match status" value="1"/>
</dbReference>
<dbReference type="Gene3D" id="1.10.10.60">
    <property type="entry name" value="Homeodomain-like"/>
    <property type="match status" value="1"/>
</dbReference>
<feature type="domain" description="HTH araC/xylS-type" evidence="4">
    <location>
        <begin position="219"/>
        <end position="317"/>
    </location>
</feature>